<dbReference type="Proteomes" id="UP000720189">
    <property type="component" value="Unassembled WGS sequence"/>
</dbReference>
<dbReference type="CDD" id="cd00067">
    <property type="entry name" value="GAL4"/>
    <property type="match status" value="1"/>
</dbReference>
<dbReference type="PROSITE" id="PS50048">
    <property type="entry name" value="ZN2_CY6_FUNGAL_2"/>
    <property type="match status" value="1"/>
</dbReference>
<dbReference type="SUPFAM" id="SSF57701">
    <property type="entry name" value="Zn2/Cys6 DNA-binding domain"/>
    <property type="match status" value="1"/>
</dbReference>
<keyword evidence="5" id="KW-1185">Reference proteome</keyword>
<organism evidence="4 5">
    <name type="scientific">Fusarium redolens</name>
    <dbReference type="NCBI Taxonomy" id="48865"/>
    <lineage>
        <taxon>Eukaryota</taxon>
        <taxon>Fungi</taxon>
        <taxon>Dikarya</taxon>
        <taxon>Ascomycota</taxon>
        <taxon>Pezizomycotina</taxon>
        <taxon>Sordariomycetes</taxon>
        <taxon>Hypocreomycetidae</taxon>
        <taxon>Hypocreales</taxon>
        <taxon>Nectriaceae</taxon>
        <taxon>Fusarium</taxon>
        <taxon>Fusarium redolens species complex</taxon>
    </lineage>
</organism>
<dbReference type="InterPro" id="IPR036864">
    <property type="entry name" value="Zn2-C6_fun-type_DNA-bd_sf"/>
</dbReference>
<dbReference type="AlphaFoldDB" id="A0A9P9KJQ5"/>
<evidence type="ECO:0000313" key="5">
    <source>
        <dbReference type="Proteomes" id="UP000720189"/>
    </source>
</evidence>
<dbReference type="GO" id="GO:0000976">
    <property type="term" value="F:transcription cis-regulatory region binding"/>
    <property type="evidence" value="ECO:0007669"/>
    <property type="project" value="TreeGrafter"/>
</dbReference>
<dbReference type="InterPro" id="IPR021858">
    <property type="entry name" value="Fun_TF"/>
</dbReference>
<dbReference type="InterPro" id="IPR001138">
    <property type="entry name" value="Zn2Cys6_DnaBD"/>
</dbReference>
<dbReference type="GO" id="GO:0005634">
    <property type="term" value="C:nucleus"/>
    <property type="evidence" value="ECO:0007669"/>
    <property type="project" value="UniProtKB-SubCell"/>
</dbReference>
<evidence type="ECO:0000259" key="3">
    <source>
        <dbReference type="PROSITE" id="PS50048"/>
    </source>
</evidence>
<dbReference type="GO" id="GO:0008270">
    <property type="term" value="F:zinc ion binding"/>
    <property type="evidence" value="ECO:0007669"/>
    <property type="project" value="InterPro"/>
</dbReference>
<dbReference type="PANTHER" id="PTHR37534:SF15">
    <property type="entry name" value="ZN(II)2CYS6 TRANSCRIPTION FACTOR (EUROFUNG)"/>
    <property type="match status" value="1"/>
</dbReference>
<sequence>MQDHHYAPNSCKTCRQRRVKCDRALPSCHRCASSLLPCSGYERKKKIVWTNSMASRGKMMGKATFDTIKDNAHDHGNIVVTELCTNFPSTKSCLVDPGLQEIPRSCREYIRYCESPLGAFSYIHQELSKECVVYNNSSFNPFLSLMPLMSFSQALSHIMISISAFHIAHRLAISQAQLQSDHGAVLRIALMNKQKALKCLKLELHIHPEMNSDAVIAAVLLFVNLDVVEFGGRGWKYHLRGAEELIRIRKGLVKSDSEKWLQYFDTACTTFGILGSTLIPSHSLGGAPIPLDSAFLDTLRRSEHLAWIGCPAHLLSLLHVMNTLRDVPDHTNISGETVSSILDGLGSFSPSFWAKDFPDPRHHESRYHLAYAYKAAVSVYASHIIEETSSRPSLRPPEALRLTELGITHMSQIPASDFHIKSLVWPAFVLGAEVQDLGAREKVKDIMHNIWVSSCCYNVRTAVGMLGRIWERGQDSDKCKRSWLRFIWEQDESWLFL</sequence>
<evidence type="ECO:0000313" key="4">
    <source>
        <dbReference type="EMBL" id="KAH7255149.1"/>
    </source>
</evidence>
<dbReference type="Pfam" id="PF11951">
    <property type="entry name" value="Fungal_trans_2"/>
    <property type="match status" value="1"/>
</dbReference>
<dbReference type="GO" id="GO:0000981">
    <property type="term" value="F:DNA-binding transcription factor activity, RNA polymerase II-specific"/>
    <property type="evidence" value="ECO:0007669"/>
    <property type="project" value="InterPro"/>
</dbReference>
<comment type="subcellular location">
    <subcellularLocation>
        <location evidence="1">Nucleus</location>
    </subcellularLocation>
</comment>
<comment type="caution">
    <text evidence="4">The sequence shown here is derived from an EMBL/GenBank/DDBJ whole genome shotgun (WGS) entry which is preliminary data.</text>
</comment>
<dbReference type="RefSeq" id="XP_046050718.1">
    <property type="nucleotide sequence ID" value="XM_046187403.1"/>
</dbReference>
<evidence type="ECO:0000256" key="1">
    <source>
        <dbReference type="ARBA" id="ARBA00004123"/>
    </source>
</evidence>
<accession>A0A9P9KJQ5</accession>
<evidence type="ECO:0000256" key="2">
    <source>
        <dbReference type="ARBA" id="ARBA00023242"/>
    </source>
</evidence>
<dbReference type="Gene3D" id="4.10.240.10">
    <property type="entry name" value="Zn(2)-C6 fungal-type DNA-binding domain"/>
    <property type="match status" value="1"/>
</dbReference>
<name>A0A9P9KJQ5_FUSRE</name>
<dbReference type="GeneID" id="70217357"/>
<dbReference type="OrthoDB" id="5130013at2759"/>
<protein>
    <submittedName>
        <fullName evidence="4">Fungal-specific transcription factor domain-containing protein</fullName>
    </submittedName>
</protein>
<keyword evidence="2" id="KW-0539">Nucleus</keyword>
<proteinExistence type="predicted"/>
<feature type="domain" description="Zn(2)-C6 fungal-type" evidence="3">
    <location>
        <begin position="10"/>
        <end position="39"/>
    </location>
</feature>
<gene>
    <name evidence="4" type="ORF">BKA55DRAFT_508191</name>
</gene>
<reference evidence="4" key="1">
    <citation type="journal article" date="2021" name="Nat. Commun.">
        <title>Genetic determinants of endophytism in the Arabidopsis root mycobiome.</title>
        <authorList>
            <person name="Mesny F."/>
            <person name="Miyauchi S."/>
            <person name="Thiergart T."/>
            <person name="Pickel B."/>
            <person name="Atanasova L."/>
            <person name="Karlsson M."/>
            <person name="Huettel B."/>
            <person name="Barry K.W."/>
            <person name="Haridas S."/>
            <person name="Chen C."/>
            <person name="Bauer D."/>
            <person name="Andreopoulos W."/>
            <person name="Pangilinan J."/>
            <person name="LaButti K."/>
            <person name="Riley R."/>
            <person name="Lipzen A."/>
            <person name="Clum A."/>
            <person name="Drula E."/>
            <person name="Henrissat B."/>
            <person name="Kohler A."/>
            <person name="Grigoriev I.V."/>
            <person name="Martin F.M."/>
            <person name="Hacquard S."/>
        </authorList>
    </citation>
    <scope>NUCLEOTIDE SEQUENCE</scope>
    <source>
        <strain evidence="4">MPI-CAGE-AT-0023</strain>
    </source>
</reference>
<dbReference type="PANTHER" id="PTHR37534">
    <property type="entry name" value="TRANSCRIPTIONAL ACTIVATOR PROTEIN UGA3"/>
    <property type="match status" value="1"/>
</dbReference>
<dbReference type="EMBL" id="JAGMUX010000006">
    <property type="protein sequence ID" value="KAH7255149.1"/>
    <property type="molecule type" value="Genomic_DNA"/>
</dbReference>
<dbReference type="SMART" id="SM00066">
    <property type="entry name" value="GAL4"/>
    <property type="match status" value="1"/>
</dbReference>
<dbReference type="Pfam" id="PF00172">
    <property type="entry name" value="Zn_clus"/>
    <property type="match status" value="1"/>
</dbReference>
<dbReference type="GO" id="GO:0045944">
    <property type="term" value="P:positive regulation of transcription by RNA polymerase II"/>
    <property type="evidence" value="ECO:0007669"/>
    <property type="project" value="TreeGrafter"/>
</dbReference>
<dbReference type="PROSITE" id="PS00463">
    <property type="entry name" value="ZN2_CY6_FUNGAL_1"/>
    <property type="match status" value="1"/>
</dbReference>